<keyword evidence="10" id="KW-0808">Transferase</keyword>
<keyword evidence="7" id="KW-0472">Membrane</keyword>
<keyword evidence="3" id="KW-0812">Transmembrane</keyword>
<evidence type="ECO:0000256" key="3">
    <source>
        <dbReference type="ARBA" id="ARBA00022692"/>
    </source>
</evidence>
<reference evidence="10 11" key="1">
    <citation type="journal article" date="2018" name="Front. Plant Sci.">
        <title>Red Clover (Trifolium pratense) and Zigzag Clover (T. medium) - A Picture of Genomic Similarities and Differences.</title>
        <authorList>
            <person name="Dluhosova J."/>
            <person name="Istvanek J."/>
            <person name="Nedelnik J."/>
            <person name="Repkova J."/>
        </authorList>
    </citation>
    <scope>NUCLEOTIDE SEQUENCE [LARGE SCALE GENOMIC DNA]</scope>
    <source>
        <strain evidence="11">cv. 10/8</strain>
        <tissue evidence="10">Leaf</tissue>
    </source>
</reference>
<protein>
    <submittedName>
        <fullName evidence="10">Putative receptor protein kinase TMK1-like</fullName>
    </submittedName>
</protein>
<dbReference type="PANTHER" id="PTHR47986:SF1">
    <property type="entry name" value="OS04G0685900 PROTEIN"/>
    <property type="match status" value="1"/>
</dbReference>
<keyword evidence="11" id="KW-1185">Reference proteome</keyword>
<dbReference type="GO" id="GO:0016301">
    <property type="term" value="F:kinase activity"/>
    <property type="evidence" value="ECO:0007669"/>
    <property type="project" value="UniProtKB-KW"/>
</dbReference>
<proteinExistence type="predicted"/>
<gene>
    <name evidence="10" type="ORF">A2U01_0022746</name>
</gene>
<organism evidence="10 11">
    <name type="scientific">Trifolium medium</name>
    <dbReference type="NCBI Taxonomy" id="97028"/>
    <lineage>
        <taxon>Eukaryota</taxon>
        <taxon>Viridiplantae</taxon>
        <taxon>Streptophyta</taxon>
        <taxon>Embryophyta</taxon>
        <taxon>Tracheophyta</taxon>
        <taxon>Spermatophyta</taxon>
        <taxon>Magnoliopsida</taxon>
        <taxon>eudicotyledons</taxon>
        <taxon>Gunneridae</taxon>
        <taxon>Pentapetalae</taxon>
        <taxon>rosids</taxon>
        <taxon>fabids</taxon>
        <taxon>Fabales</taxon>
        <taxon>Fabaceae</taxon>
        <taxon>Papilionoideae</taxon>
        <taxon>50 kb inversion clade</taxon>
        <taxon>NPAAA clade</taxon>
        <taxon>Hologalegina</taxon>
        <taxon>IRL clade</taxon>
        <taxon>Trifolieae</taxon>
        <taxon>Trifolium</taxon>
    </lineage>
</organism>
<keyword evidence="9" id="KW-0325">Glycoprotein</keyword>
<evidence type="ECO:0000256" key="5">
    <source>
        <dbReference type="ARBA" id="ARBA00022737"/>
    </source>
</evidence>
<dbReference type="Proteomes" id="UP000265520">
    <property type="component" value="Unassembled WGS sequence"/>
</dbReference>
<accession>A0A392NRE5</accession>
<name>A0A392NRE5_9FABA</name>
<dbReference type="InterPro" id="IPR052422">
    <property type="entry name" value="Auxin_Ser/Thr_Kinase"/>
</dbReference>
<keyword evidence="6" id="KW-1133">Transmembrane helix</keyword>
<keyword evidence="2" id="KW-0433">Leucine-rich repeat</keyword>
<evidence type="ECO:0000313" key="10">
    <source>
        <dbReference type="EMBL" id="MCI01719.1"/>
    </source>
</evidence>
<comment type="subcellular location">
    <subcellularLocation>
        <location evidence="1">Membrane</location>
        <topology evidence="1">Single-pass membrane protein</topology>
    </subcellularLocation>
</comment>
<evidence type="ECO:0000256" key="6">
    <source>
        <dbReference type="ARBA" id="ARBA00022989"/>
    </source>
</evidence>
<evidence type="ECO:0000256" key="7">
    <source>
        <dbReference type="ARBA" id="ARBA00023136"/>
    </source>
</evidence>
<keyword evidence="5" id="KW-0677">Repeat</keyword>
<dbReference type="PANTHER" id="PTHR47986">
    <property type="entry name" value="OSJNBA0070M12.3 PROTEIN"/>
    <property type="match status" value="1"/>
</dbReference>
<evidence type="ECO:0000256" key="1">
    <source>
        <dbReference type="ARBA" id="ARBA00004167"/>
    </source>
</evidence>
<dbReference type="GO" id="GO:0016020">
    <property type="term" value="C:membrane"/>
    <property type="evidence" value="ECO:0007669"/>
    <property type="project" value="UniProtKB-SubCell"/>
</dbReference>
<keyword evidence="10" id="KW-0418">Kinase</keyword>
<evidence type="ECO:0000256" key="2">
    <source>
        <dbReference type="ARBA" id="ARBA00022614"/>
    </source>
</evidence>
<sequence>MAAIDPALEVTEETFESISTVAELAGHCTAREANHRPDMGHAVKVLSELVEKWRPVDEEFDYSGGVDFGQPLPQLLKIWKEADSKDFVGFVLQCTLRYYLYSSPLGRKEILYLPTVKGRVPFGTSAPLDISYAT</sequence>
<evidence type="ECO:0000313" key="11">
    <source>
        <dbReference type="Proteomes" id="UP000265520"/>
    </source>
</evidence>
<evidence type="ECO:0000256" key="8">
    <source>
        <dbReference type="ARBA" id="ARBA00023170"/>
    </source>
</evidence>
<dbReference type="EMBL" id="LXQA010046902">
    <property type="protein sequence ID" value="MCI01719.1"/>
    <property type="molecule type" value="Genomic_DNA"/>
</dbReference>
<comment type="caution">
    <text evidence="10">The sequence shown here is derived from an EMBL/GenBank/DDBJ whole genome shotgun (WGS) entry which is preliminary data.</text>
</comment>
<dbReference type="AlphaFoldDB" id="A0A392NRE5"/>
<keyword evidence="4" id="KW-0732">Signal</keyword>
<keyword evidence="8 10" id="KW-0675">Receptor</keyword>
<evidence type="ECO:0000256" key="9">
    <source>
        <dbReference type="ARBA" id="ARBA00023180"/>
    </source>
</evidence>
<evidence type="ECO:0000256" key="4">
    <source>
        <dbReference type="ARBA" id="ARBA00022729"/>
    </source>
</evidence>